<evidence type="ECO:0000313" key="11">
    <source>
        <dbReference type="EMBL" id="CCH44035.1"/>
    </source>
</evidence>
<keyword evidence="6 11" id="KW-0560">Oxidoreductase</keyword>
<feature type="domain" description="FAD-binding FR-type" evidence="10">
    <location>
        <begin position="50"/>
        <end position="160"/>
    </location>
</feature>
<evidence type="ECO:0000256" key="4">
    <source>
        <dbReference type="ARBA" id="ARBA00022630"/>
    </source>
</evidence>
<accession>K0KFU8</accession>
<feature type="binding site" evidence="9">
    <location>
        <position position="108"/>
    </location>
    <ligand>
        <name>FAD</name>
        <dbReference type="ChEBI" id="CHEBI:57692"/>
    </ligand>
</feature>
<evidence type="ECO:0000259" key="10">
    <source>
        <dbReference type="PROSITE" id="PS51384"/>
    </source>
</evidence>
<comment type="similarity">
    <text evidence="3">Belongs to the flavoprotein pyridine nucleotide cytochrome reductase family.</text>
</comment>
<evidence type="ECO:0000256" key="6">
    <source>
        <dbReference type="ARBA" id="ARBA00023002"/>
    </source>
</evidence>
<dbReference type="Pfam" id="PF00175">
    <property type="entry name" value="NAD_binding_1"/>
    <property type="match status" value="1"/>
</dbReference>
<dbReference type="InterPro" id="IPR017927">
    <property type="entry name" value="FAD-bd_FR_type"/>
</dbReference>
<dbReference type="HOGENOM" id="CLU_984196_0_0_1"/>
<evidence type="ECO:0000313" key="12">
    <source>
        <dbReference type="Proteomes" id="UP000009328"/>
    </source>
</evidence>
<proteinExistence type="inferred from homology"/>
<keyword evidence="7" id="KW-0472">Membrane</keyword>
<dbReference type="Pfam" id="PF00970">
    <property type="entry name" value="FAD_binding_6"/>
    <property type="match status" value="1"/>
</dbReference>
<feature type="binding site" evidence="9">
    <location>
        <position position="175"/>
    </location>
    <ligand>
        <name>FAD</name>
        <dbReference type="ChEBI" id="CHEBI:57692"/>
    </ligand>
</feature>
<comment type="subcellular location">
    <subcellularLocation>
        <location evidence="2">Mitochondrion outer membrane</location>
        <topology evidence="2">Single-pass membrane protein</topology>
    </subcellularLocation>
</comment>
<feature type="binding site" evidence="9">
    <location>
        <position position="126"/>
    </location>
    <ligand>
        <name>FAD</name>
        <dbReference type="ChEBI" id="CHEBI:57692"/>
    </ligand>
</feature>
<keyword evidence="5 9" id="KW-0274">FAD</keyword>
<feature type="binding site" evidence="9">
    <location>
        <position position="134"/>
    </location>
    <ligand>
        <name>FAD</name>
        <dbReference type="ChEBI" id="CHEBI:57692"/>
    </ligand>
</feature>
<dbReference type="EMBL" id="CAIF01000102">
    <property type="protein sequence ID" value="CCH44035.1"/>
    <property type="molecule type" value="Genomic_DNA"/>
</dbReference>
<dbReference type="InterPro" id="IPR001834">
    <property type="entry name" value="CBR-like"/>
</dbReference>
<dbReference type="Gene3D" id="3.40.50.80">
    <property type="entry name" value="Nucleotide-binding domain of ferredoxin-NADP reductase (FNR) module"/>
    <property type="match status" value="1"/>
</dbReference>
<dbReference type="eggNOG" id="KOG0534">
    <property type="taxonomic scope" value="Eukaryota"/>
</dbReference>
<dbReference type="STRING" id="1206466.K0KFU8"/>
<reference evidence="11 12" key="1">
    <citation type="journal article" date="2012" name="Eukaryot. Cell">
        <title>Draft genome sequence of Wickerhamomyces ciferrii NRRL Y-1031 F-60-10.</title>
        <authorList>
            <person name="Schneider J."/>
            <person name="Andrea H."/>
            <person name="Blom J."/>
            <person name="Jaenicke S."/>
            <person name="Ruckert C."/>
            <person name="Schorsch C."/>
            <person name="Szczepanowski R."/>
            <person name="Farwick M."/>
            <person name="Goesmann A."/>
            <person name="Puhler A."/>
            <person name="Schaffer S."/>
            <person name="Tauch A."/>
            <person name="Kohler T."/>
            <person name="Brinkrolf K."/>
        </authorList>
    </citation>
    <scope>NUCLEOTIDE SEQUENCE [LARGE SCALE GENOMIC DNA]</scope>
    <source>
        <strain evidence="12">ATCC 14091 / BCRC 22168 / CBS 111 / JCM 3599 / NBRC 0793 / NRRL Y-1031 F-60-10</strain>
    </source>
</reference>
<evidence type="ECO:0000256" key="8">
    <source>
        <dbReference type="ARBA" id="ARBA00047682"/>
    </source>
</evidence>
<comment type="caution">
    <text evidence="11">The sequence shown here is derived from an EMBL/GenBank/DDBJ whole genome shotgun (WGS) entry which is preliminary data.</text>
</comment>
<evidence type="ECO:0000256" key="5">
    <source>
        <dbReference type="ARBA" id="ARBA00022827"/>
    </source>
</evidence>
<evidence type="ECO:0000256" key="2">
    <source>
        <dbReference type="ARBA" id="ARBA00004572"/>
    </source>
</evidence>
<feature type="binding site" evidence="9">
    <location>
        <position position="107"/>
    </location>
    <ligand>
        <name>FAD</name>
        <dbReference type="ChEBI" id="CHEBI:57692"/>
    </ligand>
</feature>
<protein>
    <submittedName>
        <fullName evidence="11">NADH-cytochrome b5 reductase 1</fullName>
        <ecNumber evidence="11">1.6.2.2</ecNumber>
    </submittedName>
</protein>
<name>K0KFU8_WICCF</name>
<comment type="cofactor">
    <cofactor evidence="1 9">
        <name>FAD</name>
        <dbReference type="ChEBI" id="CHEBI:57692"/>
    </cofactor>
</comment>
<dbReference type="SUPFAM" id="SSF52343">
    <property type="entry name" value="Ferredoxin reductase-like, C-terminal NADP-linked domain"/>
    <property type="match status" value="1"/>
</dbReference>
<dbReference type="PANTHER" id="PTHR19370">
    <property type="entry name" value="NADH-CYTOCHROME B5 REDUCTASE"/>
    <property type="match status" value="1"/>
</dbReference>
<dbReference type="InterPro" id="IPR001433">
    <property type="entry name" value="OxRdtase_FAD/NAD-bd"/>
</dbReference>
<dbReference type="SUPFAM" id="SSF63380">
    <property type="entry name" value="Riboflavin synthase domain-like"/>
    <property type="match status" value="1"/>
</dbReference>
<dbReference type="InterPro" id="IPR039261">
    <property type="entry name" value="FNR_nucleotide-bd"/>
</dbReference>
<evidence type="ECO:0000256" key="3">
    <source>
        <dbReference type="ARBA" id="ARBA00006105"/>
    </source>
</evidence>
<evidence type="ECO:0000256" key="7">
    <source>
        <dbReference type="ARBA" id="ARBA00023136"/>
    </source>
</evidence>
<gene>
    <name evidence="11" type="ORF">BN7_3593</name>
</gene>
<dbReference type="PRINTS" id="PR00406">
    <property type="entry name" value="CYTB5RDTASE"/>
</dbReference>
<dbReference type="AlphaFoldDB" id="K0KFU8"/>
<dbReference type="GO" id="GO:0090524">
    <property type="term" value="F:cytochrome-b5 reductase activity, acting on NADH"/>
    <property type="evidence" value="ECO:0007669"/>
    <property type="project" value="UniProtKB-EC"/>
</dbReference>
<dbReference type="PANTHER" id="PTHR19370:SF184">
    <property type="entry name" value="NADH-CYTOCHROME B5 REDUCTASE-LIKE"/>
    <property type="match status" value="1"/>
</dbReference>
<dbReference type="InterPro" id="IPR008333">
    <property type="entry name" value="Cbr1-like_FAD-bd_dom"/>
</dbReference>
<dbReference type="PROSITE" id="PS51384">
    <property type="entry name" value="FAD_FR"/>
    <property type="match status" value="1"/>
</dbReference>
<dbReference type="Proteomes" id="UP000009328">
    <property type="component" value="Unassembled WGS sequence"/>
</dbReference>
<evidence type="ECO:0000256" key="9">
    <source>
        <dbReference type="PIRSR" id="PIRSR601834-1"/>
    </source>
</evidence>
<sequence>MIKALSTRFINLKTVSTIIGITSLTSSLYFYNKSTLAIQNDSNQLKPLFPNYIFGTKLKLKEIIQDTHDTKILKFQIPDGYNLGLSPGQPILLSLRDKQTGSLKIKPYSPLIGPEDNQDTLQFAIKLFNENGTSGALHKLEIGDEIKFRGPLPINNFKFKPEEKVNFIAGGCGITPIYSMISKLLEQGQNEIKLIYSSSHANEIILKSKIDELKSKYGDKFHVIYLSNNGYQQDVLKSKINYEFLSQNLFQNSNLIVCGSKGLTTDIKNKYLNKSLNNKLYIL</sequence>
<dbReference type="InParanoid" id="K0KFU8"/>
<keyword evidence="4 9" id="KW-0285">Flavoprotein</keyword>
<dbReference type="InterPro" id="IPR017938">
    <property type="entry name" value="Riboflavin_synthase-like_b-brl"/>
</dbReference>
<dbReference type="GO" id="GO:0005741">
    <property type="term" value="C:mitochondrial outer membrane"/>
    <property type="evidence" value="ECO:0007669"/>
    <property type="project" value="UniProtKB-SubCell"/>
</dbReference>
<evidence type="ECO:0000256" key="1">
    <source>
        <dbReference type="ARBA" id="ARBA00001974"/>
    </source>
</evidence>
<keyword evidence="12" id="KW-1185">Reference proteome</keyword>
<organism evidence="11 12">
    <name type="scientific">Wickerhamomyces ciferrii (strain ATCC 14091 / BCRC 22168 / CBS 111 / JCM 3599 / NBRC 0793 / NRRL Y-1031 F-60-10)</name>
    <name type="common">Yeast</name>
    <name type="synonym">Pichia ciferrii</name>
    <dbReference type="NCBI Taxonomy" id="1206466"/>
    <lineage>
        <taxon>Eukaryota</taxon>
        <taxon>Fungi</taxon>
        <taxon>Dikarya</taxon>
        <taxon>Ascomycota</taxon>
        <taxon>Saccharomycotina</taxon>
        <taxon>Saccharomycetes</taxon>
        <taxon>Phaffomycetales</taxon>
        <taxon>Wickerhamomycetaceae</taxon>
        <taxon>Wickerhamomyces</taxon>
    </lineage>
</organism>
<dbReference type="Gene3D" id="2.40.30.10">
    <property type="entry name" value="Translation factors"/>
    <property type="match status" value="1"/>
</dbReference>
<dbReference type="CDD" id="cd06183">
    <property type="entry name" value="cyt_b5_reduct_like"/>
    <property type="match status" value="1"/>
</dbReference>
<dbReference type="EC" id="1.6.2.2" evidence="11"/>
<comment type="catalytic activity">
    <reaction evidence="8">
        <text>2 Fe(III)-[cytochrome b5] + NADH = 2 Fe(II)-[cytochrome b5] + NAD(+) + H(+)</text>
        <dbReference type="Rhea" id="RHEA:46680"/>
        <dbReference type="Rhea" id="RHEA-COMP:10438"/>
        <dbReference type="Rhea" id="RHEA-COMP:10439"/>
        <dbReference type="ChEBI" id="CHEBI:15378"/>
        <dbReference type="ChEBI" id="CHEBI:29033"/>
        <dbReference type="ChEBI" id="CHEBI:29034"/>
        <dbReference type="ChEBI" id="CHEBI:57540"/>
        <dbReference type="ChEBI" id="CHEBI:57945"/>
        <dbReference type="EC" id="1.6.2.2"/>
    </reaction>
</comment>